<dbReference type="SMART" id="SM00256">
    <property type="entry name" value="FBOX"/>
    <property type="match status" value="3"/>
</dbReference>
<keyword evidence="3" id="KW-1185">Reference proteome</keyword>
<feature type="domain" description="F-box" evidence="1">
    <location>
        <begin position="321"/>
        <end position="363"/>
    </location>
</feature>
<comment type="caution">
    <text evidence="2">The sequence shown here is derived from an EMBL/GenBank/DDBJ whole genome shotgun (WGS) entry which is preliminary data.</text>
</comment>
<accession>A0AAD5V882</accession>
<dbReference type="Pfam" id="PF00646">
    <property type="entry name" value="F-box"/>
    <property type="match status" value="1"/>
</dbReference>
<protein>
    <recommendedName>
        <fullName evidence="1">F-box domain-containing protein</fullName>
    </recommendedName>
</protein>
<dbReference type="InterPro" id="IPR001810">
    <property type="entry name" value="F-box_dom"/>
</dbReference>
<evidence type="ECO:0000313" key="2">
    <source>
        <dbReference type="EMBL" id="KAJ3487595.1"/>
    </source>
</evidence>
<feature type="domain" description="F-box" evidence="1">
    <location>
        <begin position="730"/>
        <end position="772"/>
    </location>
</feature>
<dbReference type="SUPFAM" id="SSF81383">
    <property type="entry name" value="F-box domain"/>
    <property type="match status" value="3"/>
</dbReference>
<name>A0AAD5V882_9APHY</name>
<dbReference type="CDD" id="cd09917">
    <property type="entry name" value="F-box_SF"/>
    <property type="match status" value="3"/>
</dbReference>
<gene>
    <name evidence="2" type="ORF">NLI96_g3430</name>
</gene>
<dbReference type="InterPro" id="IPR036047">
    <property type="entry name" value="F-box-like_dom_sf"/>
</dbReference>
<dbReference type="EMBL" id="JANAWD010000087">
    <property type="protein sequence ID" value="KAJ3487595.1"/>
    <property type="molecule type" value="Genomic_DNA"/>
</dbReference>
<proteinExistence type="predicted"/>
<dbReference type="Proteomes" id="UP001212997">
    <property type="component" value="Unassembled WGS sequence"/>
</dbReference>
<evidence type="ECO:0000313" key="3">
    <source>
        <dbReference type="Proteomes" id="UP001212997"/>
    </source>
</evidence>
<organism evidence="2 3">
    <name type="scientific">Meripilus lineatus</name>
    <dbReference type="NCBI Taxonomy" id="2056292"/>
    <lineage>
        <taxon>Eukaryota</taxon>
        <taxon>Fungi</taxon>
        <taxon>Dikarya</taxon>
        <taxon>Basidiomycota</taxon>
        <taxon>Agaricomycotina</taxon>
        <taxon>Agaricomycetes</taxon>
        <taxon>Polyporales</taxon>
        <taxon>Meripilaceae</taxon>
        <taxon>Meripilus</taxon>
    </lineage>
</organism>
<evidence type="ECO:0000259" key="1">
    <source>
        <dbReference type="SMART" id="SM00256"/>
    </source>
</evidence>
<feature type="domain" description="F-box" evidence="1">
    <location>
        <begin position="57"/>
        <end position="99"/>
    </location>
</feature>
<dbReference type="SUPFAM" id="SSF52047">
    <property type="entry name" value="RNI-like"/>
    <property type="match status" value="1"/>
</dbReference>
<sequence length="1315" mass="150565">MPHPPPHAPPQPDFIRDDVIQDHFLMTPAVSYLFRTPSLHPPHQTVARLSNSPGMGLPLELWLYILTFLARDAMALLTCALTCSHFRWPAHEMIKELRTRTIDPEGYDDLNELVEEVQISPRNTKAIRILVVEGTPLKGTPVALSVIPIRLSHRLISLRKLVLRGFIIDYQPFPSRWTLYGRVFSSVTTLRLEYIRFPLFEDIVSLITSFPTITNLHLNHLSCRYRRVPMRIMRDPMKRLLIFQKLELRSKCSEDQSWFPAVFIHWLVRRNVRVGGVIDFDTLVLSPRSIHSLAIAHALPFAPDDHDDDVVQLTDIPGMGLPLKLWLRIVSFLSHDAASLLACASTCRHFRNDAQMRINEFRHCVVNPSGYDDLNRAVRDIRGIPGNIKAISSLYVIGQEAKSFPVALPVIPYRLSRQLTSLHTLTFTKITINHQLHLSTWMLYGRAFPSVAELLLEEVQFHSFKDFTTLITSFPNLSKLDLSKVSYQWNENSPLKLLQGHRNQELTLQNLHFRDHTSEFTMVFSQWLARRRLQVHLLIVSECVVASECGRRFLSVCNEHVRDLRIILDKTRDAGKGGRLEWLSKAAESFRSGFPNIDSITIMYMNESDISWIVMILPYVVHSLKWLCLWILPHPSEDFDSFSWKRLDVTLSSCFVAVHLRMPSQSNHPPMMPTLSNRFKTAPLVNPSLPPTKSFDHSPIGVDPVSGTAPPIHPSHHTIIRLTNLPGMGLPLEIWSHILTFLARDAISLLACALTCSHFRWPAREMIKRLRIRTIDSSRYDGLNELVAEILNSPRNAKAIRVLSIEGVTPSTSLPPVALSVIPIRLSHQLVSLRELVFKAFTIDHQPFPSRWTLYGRVFSSVTTLRLEHIQFPLFEHIVSLITSFPMVTTLHLNYLSCRYRRVPMRIMRDPQKRPMVLQKLELRSNHSEDQSWFPAVFIHWVVRRNVQVGGVIDFDSLVLSPRSIRSLAVAYAHPFAPENHDDDNIRLTNIPGMGLPLGLWRHIITFLSRDVVSLLAFRDIRGIPGNNTAVSHLSVIGQEANSYPVALPVIPNRLSRQLISLHTLTFTKITINHQLHLSTWILYGCAFPSVAELLLEEVQFHAFKDFTSLVASFPNLSKLDFSKVSYQWNSGSPLKLVQGPRKQKLTLQNLHFREHTSEFTTAFSQWLVWRGLQVHTLIVNECVVASECGHQLLALSYEHIRDLRIILDGTRGVRKGGKLEWLSKTAESFRSGFPNIDSMIIMYMNEADIPWIITILPYLVRSLNWLCLWALPSPSEDFDSFSWKRLDVILYSCFVRHALECFGLESLSSYYKFG</sequence>
<reference evidence="2" key="1">
    <citation type="submission" date="2022-07" db="EMBL/GenBank/DDBJ databases">
        <title>Genome Sequence of Physisporinus lineatus.</title>
        <authorList>
            <person name="Buettner E."/>
        </authorList>
    </citation>
    <scope>NUCLEOTIDE SEQUENCE</scope>
    <source>
        <strain evidence="2">VT162</strain>
    </source>
</reference>